<dbReference type="Proteomes" id="UP001280121">
    <property type="component" value="Unassembled WGS sequence"/>
</dbReference>
<sequence>MEFTWFNNRENESWARLDRFLCDLFVLSWYPKMIQRGLNRILSDHNPVFFGELKEYWGPKPFIFLNEWLDDKRKYYKKEEVPVPRWDSFQVKKILAQASVDLEAEFSMEEVWKALCDCDGNKAPGPDRLNLNFVKKNWDWIKKDFMLFMKAFHTHCSVIKELNCTFIALILKIMNLISINNYRPLSLVGSIYKVLAKVLANRLKSDMDSVIGPTQMAFVKDR</sequence>
<dbReference type="PANTHER" id="PTHR46890:SF48">
    <property type="entry name" value="RNA-DIRECTED DNA POLYMERASE"/>
    <property type="match status" value="1"/>
</dbReference>
<dbReference type="PANTHER" id="PTHR46890">
    <property type="entry name" value="NON-LTR RETROLELEMENT REVERSE TRANSCRIPTASE-LIKE PROTEIN-RELATED"/>
    <property type="match status" value="1"/>
</dbReference>
<accession>A0AAD9WKH1</accession>
<proteinExistence type="predicted"/>
<protein>
    <recommendedName>
        <fullName evidence="3">Reverse transcriptase domain-containing protein</fullName>
    </recommendedName>
</protein>
<dbReference type="AlphaFoldDB" id="A0AAD9WKH1"/>
<evidence type="ECO:0008006" key="3">
    <source>
        <dbReference type="Google" id="ProtNLM"/>
    </source>
</evidence>
<name>A0AAD9WKH1_9ROSI</name>
<comment type="caution">
    <text evidence="1">The sequence shown here is derived from an EMBL/GenBank/DDBJ whole genome shotgun (WGS) entry which is preliminary data.</text>
</comment>
<dbReference type="EMBL" id="JANJYI010000009">
    <property type="protein sequence ID" value="KAK2634471.1"/>
    <property type="molecule type" value="Genomic_DNA"/>
</dbReference>
<dbReference type="InterPro" id="IPR052343">
    <property type="entry name" value="Retrotransposon-Effector_Assoc"/>
</dbReference>
<gene>
    <name evidence="1" type="ORF">Ddye_029263</name>
</gene>
<reference evidence="1" key="1">
    <citation type="journal article" date="2023" name="Plant J.">
        <title>Genome sequences and population genomics provide insights into the demographic history, inbreeding, and mutation load of two 'living fossil' tree species of Dipteronia.</title>
        <authorList>
            <person name="Feng Y."/>
            <person name="Comes H.P."/>
            <person name="Chen J."/>
            <person name="Zhu S."/>
            <person name="Lu R."/>
            <person name="Zhang X."/>
            <person name="Li P."/>
            <person name="Qiu J."/>
            <person name="Olsen K.M."/>
            <person name="Qiu Y."/>
        </authorList>
    </citation>
    <scope>NUCLEOTIDE SEQUENCE</scope>
    <source>
        <strain evidence="1">KIB01</strain>
    </source>
</reference>
<organism evidence="1 2">
    <name type="scientific">Dipteronia dyeriana</name>
    <dbReference type="NCBI Taxonomy" id="168575"/>
    <lineage>
        <taxon>Eukaryota</taxon>
        <taxon>Viridiplantae</taxon>
        <taxon>Streptophyta</taxon>
        <taxon>Embryophyta</taxon>
        <taxon>Tracheophyta</taxon>
        <taxon>Spermatophyta</taxon>
        <taxon>Magnoliopsida</taxon>
        <taxon>eudicotyledons</taxon>
        <taxon>Gunneridae</taxon>
        <taxon>Pentapetalae</taxon>
        <taxon>rosids</taxon>
        <taxon>malvids</taxon>
        <taxon>Sapindales</taxon>
        <taxon>Sapindaceae</taxon>
        <taxon>Hippocastanoideae</taxon>
        <taxon>Acereae</taxon>
        <taxon>Dipteronia</taxon>
    </lineage>
</organism>
<evidence type="ECO:0000313" key="1">
    <source>
        <dbReference type="EMBL" id="KAK2634471.1"/>
    </source>
</evidence>
<keyword evidence="2" id="KW-1185">Reference proteome</keyword>
<evidence type="ECO:0000313" key="2">
    <source>
        <dbReference type="Proteomes" id="UP001280121"/>
    </source>
</evidence>